<keyword evidence="2" id="KW-1185">Reference proteome</keyword>
<name>A0A6A5W8D7_9PLEO</name>
<dbReference type="Proteomes" id="UP000799779">
    <property type="component" value="Unassembled WGS sequence"/>
</dbReference>
<organism evidence="1 2">
    <name type="scientific">Amniculicola lignicola CBS 123094</name>
    <dbReference type="NCBI Taxonomy" id="1392246"/>
    <lineage>
        <taxon>Eukaryota</taxon>
        <taxon>Fungi</taxon>
        <taxon>Dikarya</taxon>
        <taxon>Ascomycota</taxon>
        <taxon>Pezizomycotina</taxon>
        <taxon>Dothideomycetes</taxon>
        <taxon>Pleosporomycetidae</taxon>
        <taxon>Pleosporales</taxon>
        <taxon>Amniculicolaceae</taxon>
        <taxon>Amniculicola</taxon>
    </lineage>
</organism>
<sequence length="90" mass="10248">MRSVSPALPRLRVPCSVASCVIESARRCLYILYPYAFVYLRSALSEDSYTAYLLTISYPSPHGQSFIVQYTPTIHSPTVLSSKNWYRSLH</sequence>
<proteinExistence type="predicted"/>
<evidence type="ECO:0000313" key="1">
    <source>
        <dbReference type="EMBL" id="KAF1998193.1"/>
    </source>
</evidence>
<reference evidence="1" key="1">
    <citation type="journal article" date="2020" name="Stud. Mycol.">
        <title>101 Dothideomycetes genomes: a test case for predicting lifestyles and emergence of pathogens.</title>
        <authorList>
            <person name="Haridas S."/>
            <person name="Albert R."/>
            <person name="Binder M."/>
            <person name="Bloem J."/>
            <person name="Labutti K."/>
            <person name="Salamov A."/>
            <person name="Andreopoulos B."/>
            <person name="Baker S."/>
            <person name="Barry K."/>
            <person name="Bills G."/>
            <person name="Bluhm B."/>
            <person name="Cannon C."/>
            <person name="Castanera R."/>
            <person name="Culley D."/>
            <person name="Daum C."/>
            <person name="Ezra D."/>
            <person name="Gonzalez J."/>
            <person name="Henrissat B."/>
            <person name="Kuo A."/>
            <person name="Liang C."/>
            <person name="Lipzen A."/>
            <person name="Lutzoni F."/>
            <person name="Magnuson J."/>
            <person name="Mondo S."/>
            <person name="Nolan M."/>
            <person name="Ohm R."/>
            <person name="Pangilinan J."/>
            <person name="Park H.-J."/>
            <person name="Ramirez L."/>
            <person name="Alfaro M."/>
            <person name="Sun H."/>
            <person name="Tritt A."/>
            <person name="Yoshinaga Y."/>
            <person name="Zwiers L.-H."/>
            <person name="Turgeon B."/>
            <person name="Goodwin S."/>
            <person name="Spatafora J."/>
            <person name="Crous P."/>
            <person name="Grigoriev I."/>
        </authorList>
    </citation>
    <scope>NUCLEOTIDE SEQUENCE</scope>
    <source>
        <strain evidence="1">CBS 123094</strain>
    </source>
</reference>
<dbReference type="EMBL" id="ML977606">
    <property type="protein sequence ID" value="KAF1998193.1"/>
    <property type="molecule type" value="Genomic_DNA"/>
</dbReference>
<protein>
    <submittedName>
        <fullName evidence="1">Uncharacterized protein</fullName>
    </submittedName>
</protein>
<gene>
    <name evidence="1" type="ORF">P154DRAFT_263936</name>
</gene>
<dbReference type="AlphaFoldDB" id="A0A6A5W8D7"/>
<evidence type="ECO:0000313" key="2">
    <source>
        <dbReference type="Proteomes" id="UP000799779"/>
    </source>
</evidence>
<accession>A0A6A5W8D7</accession>